<proteinExistence type="predicted"/>
<dbReference type="RefSeq" id="WP_261518632.1">
    <property type="nucleotide sequence ID" value="NZ_JAODNW010000001.1"/>
</dbReference>
<dbReference type="Gene3D" id="3.40.630.30">
    <property type="match status" value="1"/>
</dbReference>
<dbReference type="SUPFAM" id="SSF55729">
    <property type="entry name" value="Acyl-CoA N-acyltransferases (Nat)"/>
    <property type="match status" value="1"/>
</dbReference>
<dbReference type="EMBL" id="JBHLXD010000003">
    <property type="protein sequence ID" value="MFC0207375.1"/>
    <property type="molecule type" value="Genomic_DNA"/>
</dbReference>
<protein>
    <submittedName>
        <fullName evidence="2">GNAT family N-acetyltransferase</fullName>
        <ecNumber evidence="2">2.3.1.-</ecNumber>
    </submittedName>
</protein>
<dbReference type="GO" id="GO:0016746">
    <property type="term" value="F:acyltransferase activity"/>
    <property type="evidence" value="ECO:0007669"/>
    <property type="project" value="UniProtKB-KW"/>
</dbReference>
<dbReference type="Proteomes" id="UP001589755">
    <property type="component" value="Unassembled WGS sequence"/>
</dbReference>
<dbReference type="InterPro" id="IPR000182">
    <property type="entry name" value="GNAT_dom"/>
</dbReference>
<dbReference type="InterPro" id="IPR016181">
    <property type="entry name" value="Acyl_CoA_acyltransferase"/>
</dbReference>
<accession>A0ABV6D408</accession>
<evidence type="ECO:0000313" key="3">
    <source>
        <dbReference type="Proteomes" id="UP001589755"/>
    </source>
</evidence>
<dbReference type="PROSITE" id="PS51186">
    <property type="entry name" value="GNAT"/>
    <property type="match status" value="1"/>
</dbReference>
<keyword evidence="2" id="KW-0808">Transferase</keyword>
<evidence type="ECO:0000259" key="1">
    <source>
        <dbReference type="PROSITE" id="PS51186"/>
    </source>
</evidence>
<keyword evidence="3" id="KW-1185">Reference proteome</keyword>
<dbReference type="EC" id="2.3.1.-" evidence="2"/>
<name>A0ABV6D408_9HYPH</name>
<feature type="domain" description="N-acetyltransferase" evidence="1">
    <location>
        <begin position="41"/>
        <end position="190"/>
    </location>
</feature>
<reference evidence="2 3" key="1">
    <citation type="submission" date="2024-09" db="EMBL/GenBank/DDBJ databases">
        <authorList>
            <person name="Sun Q."/>
            <person name="Mori K."/>
        </authorList>
    </citation>
    <scope>NUCLEOTIDE SEQUENCE [LARGE SCALE GENOMIC DNA]</scope>
    <source>
        <strain evidence="2 3">CCM 8543</strain>
    </source>
</reference>
<evidence type="ECO:0000313" key="2">
    <source>
        <dbReference type="EMBL" id="MFC0207375.1"/>
    </source>
</evidence>
<keyword evidence="2" id="KW-0012">Acyltransferase</keyword>
<comment type="caution">
    <text evidence="2">The sequence shown here is derived from an EMBL/GenBank/DDBJ whole genome shotgun (WGS) entry which is preliminary data.</text>
</comment>
<sequence length="190" mass="21514">MNARRSSSGAQTLRALVTHLEMDAPPRSYPPLPIGRQMALMRCRDMPLHFYRYLYDRVGRAWHWTAALRLGDEALAERLQSPQTDVQVLYVEGCPSGFFELRLLSQEECRLVHFGLMAHAIGTGLGHWFLGAAVQAAWAHGPRLVSVETCTLDHPAALALYQKMGFEPVWRKEENLVTLSEEERAAVLMR</sequence>
<dbReference type="Pfam" id="PF00583">
    <property type="entry name" value="Acetyltransf_1"/>
    <property type="match status" value="1"/>
</dbReference>
<gene>
    <name evidence="2" type="ORF">ACFFJ2_03060</name>
</gene>
<organism evidence="2 3">
    <name type="scientific">Chelativorans intermedius</name>
    <dbReference type="NCBI Taxonomy" id="515947"/>
    <lineage>
        <taxon>Bacteria</taxon>
        <taxon>Pseudomonadati</taxon>
        <taxon>Pseudomonadota</taxon>
        <taxon>Alphaproteobacteria</taxon>
        <taxon>Hyphomicrobiales</taxon>
        <taxon>Phyllobacteriaceae</taxon>
        <taxon>Chelativorans</taxon>
    </lineage>
</organism>